<dbReference type="EMBL" id="CAJNIZ010024053">
    <property type="protein sequence ID" value="CAE7473673.1"/>
    <property type="molecule type" value="Genomic_DNA"/>
</dbReference>
<name>A0A812SH56_SYMPI</name>
<reference evidence="1" key="1">
    <citation type="submission" date="2021-02" db="EMBL/GenBank/DDBJ databases">
        <authorList>
            <person name="Dougan E. K."/>
            <person name="Rhodes N."/>
            <person name="Thang M."/>
            <person name="Chan C."/>
        </authorList>
    </citation>
    <scope>NUCLEOTIDE SEQUENCE</scope>
</reference>
<dbReference type="AlphaFoldDB" id="A0A812SH56"/>
<comment type="caution">
    <text evidence="1">The sequence shown here is derived from an EMBL/GenBank/DDBJ whole genome shotgun (WGS) entry which is preliminary data.</text>
</comment>
<feature type="non-terminal residue" evidence="1">
    <location>
        <position position="1"/>
    </location>
</feature>
<protein>
    <submittedName>
        <fullName evidence="1">SEC23 protein</fullName>
    </submittedName>
</protein>
<evidence type="ECO:0000313" key="1">
    <source>
        <dbReference type="EMBL" id="CAE7473673.1"/>
    </source>
</evidence>
<accession>A0A812SH56</accession>
<dbReference type="Proteomes" id="UP000649617">
    <property type="component" value="Unassembled WGS sequence"/>
</dbReference>
<gene>
    <name evidence="1" type="primary">SEC23</name>
    <name evidence="1" type="ORF">SPIL2461_LOCUS12029</name>
</gene>
<organism evidence="1 2">
    <name type="scientific">Symbiodinium pilosum</name>
    <name type="common">Dinoflagellate</name>
    <dbReference type="NCBI Taxonomy" id="2952"/>
    <lineage>
        <taxon>Eukaryota</taxon>
        <taxon>Sar</taxon>
        <taxon>Alveolata</taxon>
        <taxon>Dinophyceae</taxon>
        <taxon>Suessiales</taxon>
        <taxon>Symbiodiniaceae</taxon>
        <taxon>Symbiodinium</taxon>
    </lineage>
</organism>
<dbReference type="OrthoDB" id="10263630at2759"/>
<keyword evidence="2" id="KW-1185">Reference proteome</keyword>
<sequence length="53" mass="6078">VEKMEAAIEAGDATQAQQLYAKSKLDLNRYLPQVELAPLDSQDYTHEWDTRPE</sequence>
<proteinExistence type="predicted"/>
<evidence type="ECO:0000313" key="2">
    <source>
        <dbReference type="Proteomes" id="UP000649617"/>
    </source>
</evidence>
<feature type="non-terminal residue" evidence="1">
    <location>
        <position position="53"/>
    </location>
</feature>